<feature type="transmembrane region" description="Helical" evidence="1">
    <location>
        <begin position="214"/>
        <end position="233"/>
    </location>
</feature>
<dbReference type="Proteomes" id="UP000178444">
    <property type="component" value="Unassembled WGS sequence"/>
</dbReference>
<organism evidence="2 3">
    <name type="scientific">Candidatus Yanofskybacteria bacterium RIFCSPLOWO2_01_FULL_49_17</name>
    <dbReference type="NCBI Taxonomy" id="1802700"/>
    <lineage>
        <taxon>Bacteria</taxon>
        <taxon>Candidatus Yanofskyibacteriota</taxon>
    </lineage>
</organism>
<feature type="transmembrane region" description="Helical" evidence="1">
    <location>
        <begin position="166"/>
        <end position="187"/>
    </location>
</feature>
<dbReference type="EMBL" id="MGKO01000006">
    <property type="protein sequence ID" value="OGN27838.1"/>
    <property type="molecule type" value="Genomic_DNA"/>
</dbReference>
<feature type="transmembrane region" description="Helical" evidence="1">
    <location>
        <begin position="341"/>
        <end position="359"/>
    </location>
</feature>
<evidence type="ECO:0000313" key="2">
    <source>
        <dbReference type="EMBL" id="OGN27838.1"/>
    </source>
</evidence>
<comment type="caution">
    <text evidence="2">The sequence shown here is derived from an EMBL/GenBank/DDBJ whole genome shotgun (WGS) entry which is preliminary data.</text>
</comment>
<feature type="transmembrane region" description="Helical" evidence="1">
    <location>
        <begin position="127"/>
        <end position="145"/>
    </location>
</feature>
<sequence>MEVKAFIKSHKIAIILAVIVGLVSVAPQIYVLKDQNYRGIQMFGTDAEYMYVGEINRALYEDYSKGPFPVDPGKNYYLAPKLGQRIMAFFAKIFSTRAIEINVALKFAGPILLFLILYGWLLEIFSLRLVALIAPLFVILGINLLSPIDVTRLSLFKTSIDSFLPYTRPISPLISSIFLFLGLWGIYRLAYNKMSFKAAGVIGVLIGLSLYEYIYTWTFIVVVLGLYLLCLLVKKEWEKFKYFFVVFAVNGLVALPFFVNLLRGRSDEDYIYTTSRLGLIHTHAPILGAWVVLGFLFIIFLWPTAYQNTKYFFIILFGALAVVLNQQLVTGFQIQPGHYHWFTTKPLIAIILTFLGLYWIEKIVPNKKWRIVVVIFLVSIFSLNAIIIQARSYSANYTTYKENQRYAPLLTFLDESYTTKKNIWANPDLEISYPELSYLILAYTHHNAPMVLENYSNSKVHIRDMLFLDYRLHGINDKNIINAMYQDRNNITSALFGIYYRDMPGNYELSDVELQKLGLEYNEFYKIPLDKVFKSFKIDLIIADNGTDSNYFNKLPFLSKVYAKDGLFLYQVKPK</sequence>
<name>A0A1F8GT71_9BACT</name>
<keyword evidence="1" id="KW-0812">Transmembrane</keyword>
<keyword evidence="1" id="KW-1133">Transmembrane helix</keyword>
<proteinExistence type="predicted"/>
<gene>
    <name evidence="2" type="ORF">A2941_00620</name>
</gene>
<accession>A0A1F8GT71</accession>
<evidence type="ECO:0000313" key="3">
    <source>
        <dbReference type="Proteomes" id="UP000178444"/>
    </source>
</evidence>
<keyword evidence="1" id="KW-0472">Membrane</keyword>
<feature type="transmembrane region" description="Helical" evidence="1">
    <location>
        <begin position="12"/>
        <end position="32"/>
    </location>
</feature>
<reference evidence="2 3" key="1">
    <citation type="journal article" date="2016" name="Nat. Commun.">
        <title>Thousands of microbial genomes shed light on interconnected biogeochemical processes in an aquifer system.</title>
        <authorList>
            <person name="Anantharaman K."/>
            <person name="Brown C.T."/>
            <person name="Hug L.A."/>
            <person name="Sharon I."/>
            <person name="Castelle C.J."/>
            <person name="Probst A.J."/>
            <person name="Thomas B.C."/>
            <person name="Singh A."/>
            <person name="Wilkins M.J."/>
            <person name="Karaoz U."/>
            <person name="Brodie E.L."/>
            <person name="Williams K.H."/>
            <person name="Hubbard S.S."/>
            <person name="Banfield J.F."/>
        </authorList>
    </citation>
    <scope>NUCLEOTIDE SEQUENCE [LARGE SCALE GENOMIC DNA]</scope>
</reference>
<feature type="transmembrane region" description="Helical" evidence="1">
    <location>
        <begin position="103"/>
        <end position="121"/>
    </location>
</feature>
<feature type="transmembrane region" description="Helical" evidence="1">
    <location>
        <begin position="240"/>
        <end position="259"/>
    </location>
</feature>
<feature type="transmembrane region" description="Helical" evidence="1">
    <location>
        <begin position="371"/>
        <end position="390"/>
    </location>
</feature>
<evidence type="ECO:0008006" key="4">
    <source>
        <dbReference type="Google" id="ProtNLM"/>
    </source>
</evidence>
<dbReference type="AlphaFoldDB" id="A0A1F8GT71"/>
<feature type="transmembrane region" description="Helical" evidence="1">
    <location>
        <begin position="279"/>
        <end position="302"/>
    </location>
</feature>
<feature type="transmembrane region" description="Helical" evidence="1">
    <location>
        <begin position="311"/>
        <end position="329"/>
    </location>
</feature>
<protein>
    <recommendedName>
        <fullName evidence="4">Glycosyltransferase RgtA/B/C/D-like domain-containing protein</fullName>
    </recommendedName>
</protein>
<evidence type="ECO:0000256" key="1">
    <source>
        <dbReference type="SAM" id="Phobius"/>
    </source>
</evidence>